<dbReference type="PANTHER" id="PTHR31650">
    <property type="entry name" value="O-ACYLTRANSFERASE (WSD1-LIKE) FAMILY PROTEIN"/>
    <property type="match status" value="1"/>
</dbReference>
<evidence type="ECO:0000256" key="1">
    <source>
        <dbReference type="SAM" id="Phobius"/>
    </source>
</evidence>
<reference evidence="3 4" key="1">
    <citation type="submission" date="2024-05" db="EMBL/GenBank/DDBJ databases">
        <title>Genetic variation in Jamaican populations of the coffee berry borer (Hypothenemus hampei).</title>
        <authorList>
            <person name="Errbii M."/>
            <person name="Myrie A."/>
        </authorList>
    </citation>
    <scope>NUCLEOTIDE SEQUENCE [LARGE SCALE GENOMIC DNA]</scope>
    <source>
        <strain evidence="3">JA-Hopewell-2020-01-JO</strain>
        <tissue evidence="3">Whole body</tissue>
    </source>
</reference>
<keyword evidence="1" id="KW-0472">Membrane</keyword>
<dbReference type="Proteomes" id="UP001566132">
    <property type="component" value="Unassembled WGS sequence"/>
</dbReference>
<gene>
    <name evidence="3" type="ORF">ABEB36_011561</name>
</gene>
<evidence type="ECO:0000313" key="4">
    <source>
        <dbReference type="Proteomes" id="UP001566132"/>
    </source>
</evidence>
<protein>
    <recommendedName>
        <fullName evidence="2">O-acyltransferase WSD1 C-terminal domain-containing protein</fullName>
    </recommendedName>
</protein>
<sequence>MTFKYSKWILLSIFFWIFLIPLLIMAIVYRVIIHLILKLKFKDKYGGLVTISDSFFLSLASKCSIMATMYVKSQRPIDIYDLVESTLREKIFDNPELYPKLTGNTGTFAGHSFWIRNGCCVNDVLFRINIPRNVLFNERTLKTVTGEIANKTQPRNDTILWDIHVAETPILAKKNDGFLRYAIVVRFHHCVGDATSLFALLLQIFGGNTQNYCEEIARKFSKRPARRKSFKETFKYYLTNLGLILEVAFITLGRLNDLYSRPRIIWRSASRRCNYSKDKVISWTSEERVECVPLVKLIKNHTKSSFFAVLNTALSVSLTNYLKKKSSMEVPSFIPGTISFLLQLPKFNLSSPVVLENNASGGHFELPIHNSDTFLDTLDRVKEKLTKYFNYSNALILRLFVGHILGAFPLHLFDPLSRDCNSINFLMTNVPGSDKIPMFGSCILEQIVPIFPNFHGTAITVAFLTYDNKFQIGLSMDKRLINGDDDLQTMADDILDSIRLFAKELVIKSVIDC</sequence>
<feature type="transmembrane region" description="Helical" evidence="1">
    <location>
        <begin position="13"/>
        <end position="37"/>
    </location>
</feature>
<keyword evidence="4" id="KW-1185">Reference proteome</keyword>
<comment type="caution">
    <text evidence="3">The sequence shown here is derived from an EMBL/GenBank/DDBJ whole genome shotgun (WGS) entry which is preliminary data.</text>
</comment>
<dbReference type="Pfam" id="PF06974">
    <property type="entry name" value="WS_DGAT_C"/>
    <property type="match status" value="1"/>
</dbReference>
<organism evidence="3 4">
    <name type="scientific">Hypothenemus hampei</name>
    <name type="common">Coffee berry borer</name>
    <dbReference type="NCBI Taxonomy" id="57062"/>
    <lineage>
        <taxon>Eukaryota</taxon>
        <taxon>Metazoa</taxon>
        <taxon>Ecdysozoa</taxon>
        <taxon>Arthropoda</taxon>
        <taxon>Hexapoda</taxon>
        <taxon>Insecta</taxon>
        <taxon>Pterygota</taxon>
        <taxon>Neoptera</taxon>
        <taxon>Endopterygota</taxon>
        <taxon>Coleoptera</taxon>
        <taxon>Polyphaga</taxon>
        <taxon>Cucujiformia</taxon>
        <taxon>Curculionidae</taxon>
        <taxon>Scolytinae</taxon>
        <taxon>Hypothenemus</taxon>
    </lineage>
</organism>
<keyword evidence="1" id="KW-1133">Transmembrane helix</keyword>
<name>A0ABD1EAZ7_HYPHA</name>
<evidence type="ECO:0000259" key="2">
    <source>
        <dbReference type="Pfam" id="PF06974"/>
    </source>
</evidence>
<accession>A0ABD1EAZ7</accession>
<dbReference type="AlphaFoldDB" id="A0ABD1EAZ7"/>
<dbReference type="InterPro" id="IPR045034">
    <property type="entry name" value="O-acyltransferase_WSD1-like"/>
</dbReference>
<dbReference type="EMBL" id="JBDJPC010000009">
    <property type="protein sequence ID" value="KAL1490879.1"/>
    <property type="molecule type" value="Genomic_DNA"/>
</dbReference>
<dbReference type="PANTHER" id="PTHR31650:SF1">
    <property type="entry name" value="WAX ESTER SYNTHASE_DIACYLGLYCEROL ACYLTRANSFERASE 4-RELATED"/>
    <property type="match status" value="1"/>
</dbReference>
<dbReference type="InterPro" id="IPR009721">
    <property type="entry name" value="O-acyltransferase_WSD1_C"/>
</dbReference>
<keyword evidence="1" id="KW-0812">Transmembrane</keyword>
<proteinExistence type="predicted"/>
<feature type="domain" description="O-acyltransferase WSD1 C-terminal" evidence="2">
    <location>
        <begin position="362"/>
        <end position="499"/>
    </location>
</feature>
<evidence type="ECO:0000313" key="3">
    <source>
        <dbReference type="EMBL" id="KAL1490879.1"/>
    </source>
</evidence>